<evidence type="ECO:0000313" key="3">
    <source>
        <dbReference type="Proteomes" id="UP000693952"/>
    </source>
</evidence>
<dbReference type="Gene3D" id="1.20.1640.10">
    <property type="entry name" value="Multidrug efflux transporter AcrB transmembrane domain"/>
    <property type="match status" value="2"/>
</dbReference>
<feature type="transmembrane region" description="Helical" evidence="1">
    <location>
        <begin position="987"/>
        <end position="1012"/>
    </location>
</feature>
<feature type="transmembrane region" description="Helical" evidence="1">
    <location>
        <begin position="841"/>
        <end position="864"/>
    </location>
</feature>
<protein>
    <submittedName>
        <fullName evidence="2">Efflux RND transporter permease subunit</fullName>
    </submittedName>
</protein>
<dbReference type="SUPFAM" id="SSF82714">
    <property type="entry name" value="Multidrug efflux transporter AcrB TolC docking domain, DN and DC subdomains"/>
    <property type="match status" value="2"/>
</dbReference>
<feature type="transmembrane region" description="Helical" evidence="1">
    <location>
        <begin position="516"/>
        <end position="536"/>
    </location>
</feature>
<dbReference type="Gene3D" id="3.30.70.1430">
    <property type="entry name" value="Multidrug efflux transporter AcrB pore domain"/>
    <property type="match status" value="2"/>
</dbReference>
<feature type="transmembrane region" description="Helical" evidence="1">
    <location>
        <begin position="871"/>
        <end position="891"/>
    </location>
</feature>
<dbReference type="Proteomes" id="UP000693952">
    <property type="component" value="Chromosome"/>
</dbReference>
<sequence length="1106" mass="119588">MNLSTWSIRSPIPSILLFLILSIAGLYAFHGMKVQNFPDMDLPTVSVSAALPGAAPPQLETEVARKLEDSISSVQGLKNLRSTIQDGMVSISAEFRLEKPVQEAVDDVRSAVQRVRADLPTDLRDPIVSKLNIIGSPILAFSISSSNMDESELSWYVDNTLSRNLRGIRGVGSVTRVGGLSREIQVELDPLKLEAIGVTAAEISQQLRNVQTDATGGLVDLGHSKQPLRLMARVKSADELTAVELSAPGGQHFRLGEVASIKDTVAERNSLALLDGKPVVGFEIARAKGAGEVEVGDGVQQAIAQLRRERPDLQITQVFDFVQTAQDEFDASMSILYEGALLAILIVFLFLRDVRATLISAAALPLSVLPAFIVMDMMGFSLNAVTLLALSLVIGLLVDDAIVEVENIERHITLGKTPLQAAKDAASEIGLAVVATTFALIAVFLPTAFMDGIAGRFFKQFGWTAALAVFASLVVARLLTPMMAAYLMKAHSRPQRDPFWMPAYLRISQWALGHRWITLFMAGGFFVGSLMLIPLLPQGFFPPDDNSQTQVTLELPPGATLAQTQAKAEDARRRLESLPHVQRIFTTIGGGSAGSTSGEESKPEMRVAMLTVLLDPRKERPKKNVIEAQIRTQMAELAGVRSKVGFGNSGEKYQLVLAGDDPRLLAEAADTVQQDLRNLPGLGNISSNTGLVRNEIILRPDFAKAAELGVTGTAIADTLRVATVGDYDQLLAKLNLEQRQIPIVVKLSRDVREDMRLLERLTVRGAKGPVLLNQVVQLEQNGGPARLSRINRARSVIIDVELSGMPLGDLTAQVATLPSIRNLPGGVHQVTQGDEEMMRELFTGFGVAMFSGVLAIYVVLVLLFKDFFQPVTILAALPLSLGGAFVGLLLAGQAFSLSSLIGLVMLMGIATKNSILLVDYAIEARRGHPGPDGVATEQPMGRTEALIDACHKRARPVIMTTLAMGAGMLPVALGLGSADPSFRSPMAVAVIGGLITSTVLSLLVIPAVYTIIDDLQSWLRKLPTILSSEKVSFKKKAGFGLLGLVLLYWLAFPIIPFLEIPNKIAVMSVLVVVGEVLFLIAIALLGKEYWEQIKQWARSKFRKRKR</sequence>
<feature type="transmembrane region" description="Helical" evidence="1">
    <location>
        <begin position="1064"/>
        <end position="1085"/>
    </location>
</feature>
<dbReference type="InterPro" id="IPR047961">
    <property type="entry name" value="Transp_suffix-like"/>
</dbReference>
<dbReference type="RefSeq" id="WP_124347632.1">
    <property type="nucleotide sequence ID" value="NZ_CP027706.1"/>
</dbReference>
<dbReference type="Gene3D" id="3.30.2090.10">
    <property type="entry name" value="Multidrug efflux transporter AcrB TolC docking domain, DN and DC subdomains"/>
    <property type="match status" value="2"/>
</dbReference>
<keyword evidence="1" id="KW-0812">Transmembrane</keyword>
<keyword evidence="3" id="KW-1185">Reference proteome</keyword>
<feature type="transmembrane region" description="Helical" evidence="1">
    <location>
        <begin position="331"/>
        <end position="351"/>
    </location>
</feature>
<feature type="transmembrane region" description="Helical" evidence="1">
    <location>
        <begin position="897"/>
        <end position="918"/>
    </location>
</feature>
<keyword evidence="1" id="KW-0472">Membrane</keyword>
<dbReference type="PANTHER" id="PTHR32063:SF77">
    <property type="entry name" value="ACR FAMILY TRANSPORT PROTEIN"/>
    <property type="match status" value="1"/>
</dbReference>
<feature type="transmembrane region" description="Helical" evidence="1">
    <location>
        <begin position="12"/>
        <end position="30"/>
    </location>
</feature>
<name>A0ABX8MJ89_9PSED</name>
<dbReference type="PRINTS" id="PR00702">
    <property type="entry name" value="ACRIFLAVINRP"/>
</dbReference>
<dbReference type="SUPFAM" id="SSF82866">
    <property type="entry name" value="Multidrug efflux transporter AcrB transmembrane domain"/>
    <property type="match status" value="2"/>
</dbReference>
<accession>A0ABX8MJ89</accession>
<feature type="transmembrane region" description="Helical" evidence="1">
    <location>
        <begin position="380"/>
        <end position="398"/>
    </location>
</feature>
<evidence type="ECO:0000313" key="2">
    <source>
        <dbReference type="EMBL" id="QXH39381.1"/>
    </source>
</evidence>
<dbReference type="InterPro" id="IPR027463">
    <property type="entry name" value="AcrB_DN_DC_subdom"/>
</dbReference>
<dbReference type="Pfam" id="PF00873">
    <property type="entry name" value="ACR_tran"/>
    <property type="match status" value="1"/>
</dbReference>
<gene>
    <name evidence="2" type="ORF">KSS89_24610</name>
</gene>
<reference evidence="2" key="1">
    <citation type="submission" date="2021-06" db="EMBL/GenBank/DDBJ databases">
        <title>Updating the genus Pseudomonas: Description of 43 new species and partition of the Pseudomonas putida group.</title>
        <authorList>
            <person name="Girard L."/>
            <person name="Lood C."/>
            <person name="Vandamme P."/>
            <person name="Rokni-Zadeh H."/>
            <person name="van Noort V."/>
            <person name="Hofte M."/>
            <person name="Lavigne R."/>
            <person name="De Mot R."/>
        </authorList>
    </citation>
    <scope>NUCLEOTIDE SEQUENCE</scope>
    <source>
        <strain evidence="2">CMR12a</strain>
    </source>
</reference>
<feature type="transmembrane region" description="Helical" evidence="1">
    <location>
        <begin position="429"/>
        <end position="449"/>
    </location>
</feature>
<keyword evidence="1" id="KW-1133">Transmembrane helix</keyword>
<feature type="transmembrane region" description="Helical" evidence="1">
    <location>
        <begin position="957"/>
        <end position="975"/>
    </location>
</feature>
<dbReference type="Gene3D" id="3.30.70.1320">
    <property type="entry name" value="Multidrug efflux transporter AcrB pore domain like"/>
    <property type="match status" value="1"/>
</dbReference>
<organism evidence="2 3">
    <name type="scientific">Pseudomonas sessilinigenes</name>
    <dbReference type="NCBI Taxonomy" id="658629"/>
    <lineage>
        <taxon>Bacteria</taxon>
        <taxon>Pseudomonadati</taxon>
        <taxon>Pseudomonadota</taxon>
        <taxon>Gammaproteobacteria</taxon>
        <taxon>Pseudomonadales</taxon>
        <taxon>Pseudomonadaceae</taxon>
        <taxon>Pseudomonas</taxon>
    </lineage>
</organism>
<feature type="transmembrane region" description="Helical" evidence="1">
    <location>
        <begin position="358"/>
        <end position="374"/>
    </location>
</feature>
<dbReference type="Gene3D" id="3.30.70.1440">
    <property type="entry name" value="Multidrug efflux transporter AcrB pore domain"/>
    <property type="match status" value="1"/>
</dbReference>
<feature type="transmembrane region" description="Helical" evidence="1">
    <location>
        <begin position="461"/>
        <end position="487"/>
    </location>
</feature>
<dbReference type="InterPro" id="IPR001036">
    <property type="entry name" value="Acrflvin-R"/>
</dbReference>
<dbReference type="NCBIfam" id="NF033684">
    <property type="entry name" value="suffix_2_RND"/>
    <property type="match status" value="1"/>
</dbReference>
<evidence type="ECO:0000256" key="1">
    <source>
        <dbReference type="SAM" id="Phobius"/>
    </source>
</evidence>
<feature type="transmembrane region" description="Helical" evidence="1">
    <location>
        <begin position="1037"/>
        <end position="1058"/>
    </location>
</feature>
<dbReference type="EMBL" id="CP077074">
    <property type="protein sequence ID" value="QXH39381.1"/>
    <property type="molecule type" value="Genomic_DNA"/>
</dbReference>
<proteinExistence type="predicted"/>
<dbReference type="SUPFAM" id="SSF82693">
    <property type="entry name" value="Multidrug efflux transporter AcrB pore domain, PN1, PN2, PC1 and PC2 subdomains"/>
    <property type="match status" value="3"/>
</dbReference>
<dbReference type="PANTHER" id="PTHR32063">
    <property type="match status" value="1"/>
</dbReference>